<dbReference type="Proteomes" id="UP000184391">
    <property type="component" value="Unassembled WGS sequence"/>
</dbReference>
<dbReference type="STRING" id="198312.SAMN02745193_01058"/>
<keyword evidence="1" id="KW-0812">Transmembrane</keyword>
<evidence type="ECO:0000259" key="2">
    <source>
        <dbReference type="Pfam" id="PF07811"/>
    </source>
</evidence>
<feature type="domain" description="TadE-like" evidence="2">
    <location>
        <begin position="23"/>
        <end position="64"/>
    </location>
</feature>
<keyword evidence="4" id="KW-1185">Reference proteome</keyword>
<dbReference type="InterPro" id="IPR012495">
    <property type="entry name" value="TadE-like_dom"/>
</dbReference>
<feature type="transmembrane region" description="Helical" evidence="1">
    <location>
        <begin position="21"/>
        <end position="43"/>
    </location>
</feature>
<organism evidence="3 4">
    <name type="scientific">Erythrobacter sanguineus</name>
    <dbReference type="NCBI Taxonomy" id="198312"/>
    <lineage>
        <taxon>Bacteria</taxon>
        <taxon>Pseudomonadati</taxon>
        <taxon>Pseudomonadota</taxon>
        <taxon>Alphaproteobacteria</taxon>
        <taxon>Sphingomonadales</taxon>
        <taxon>Erythrobacteraceae</taxon>
        <taxon>Erythrobacter/Porphyrobacter group</taxon>
        <taxon>Erythrobacter</taxon>
    </lineage>
</organism>
<dbReference type="EMBL" id="FRDF01000005">
    <property type="protein sequence ID" value="SHN53923.1"/>
    <property type="molecule type" value="Genomic_DNA"/>
</dbReference>
<keyword evidence="1" id="KW-0472">Membrane</keyword>
<reference evidence="4" key="1">
    <citation type="submission" date="2016-12" db="EMBL/GenBank/DDBJ databases">
        <authorList>
            <person name="Varghese N."/>
            <person name="Submissions S."/>
        </authorList>
    </citation>
    <scope>NUCLEOTIDE SEQUENCE [LARGE SCALE GENOMIC DNA]</scope>
    <source>
        <strain evidence="4">DSM 11032</strain>
    </source>
</reference>
<evidence type="ECO:0000313" key="3">
    <source>
        <dbReference type="EMBL" id="SHN53923.1"/>
    </source>
</evidence>
<evidence type="ECO:0000256" key="1">
    <source>
        <dbReference type="SAM" id="Phobius"/>
    </source>
</evidence>
<proteinExistence type="predicted"/>
<accession>A0A1M7S675</accession>
<protein>
    <submittedName>
        <fullName evidence="3">TadE-like protein</fullName>
    </submittedName>
</protein>
<evidence type="ECO:0000313" key="4">
    <source>
        <dbReference type="Proteomes" id="UP000184391"/>
    </source>
</evidence>
<dbReference type="OrthoDB" id="7306064at2"/>
<keyword evidence="1" id="KW-1133">Transmembrane helix</keyword>
<name>A0A1M7S675_9SPHN</name>
<dbReference type="AlphaFoldDB" id="A0A1M7S675"/>
<sequence>MIRAVASRCRALVARLAGDERAATLTEFAFVGPVLIVMVMGIFDMAHTQYTTSLVNGALQKAGRDLTLENAGSRQVSIDDAVRTQVMSVVPPEATVEFEKLSHFDFSDIGEAEEYTDDNGDGECNNGEVFVDANENGQWDANRGREGIGGARDAVLYTAIVSYPRLFPMFGLVGMPDSVTLRASTVLRNQPFDEQVRSSETGNCP</sequence>
<gene>
    <name evidence="3" type="ORF">SAMN02745193_01058</name>
</gene>
<dbReference type="Pfam" id="PF07811">
    <property type="entry name" value="TadE"/>
    <property type="match status" value="1"/>
</dbReference>